<feature type="coiled-coil region" evidence="6">
    <location>
        <begin position="77"/>
        <end position="111"/>
    </location>
</feature>
<evidence type="ECO:0000256" key="3">
    <source>
        <dbReference type="ARBA" id="ARBA00023054"/>
    </source>
</evidence>
<evidence type="ECO:0000313" key="12">
    <source>
        <dbReference type="Proteomes" id="UP000293045"/>
    </source>
</evidence>
<dbReference type="EMBL" id="PITI01002029">
    <property type="protein sequence ID" value="TBT99292.1"/>
    <property type="molecule type" value="Genomic_DNA"/>
</dbReference>
<comment type="caution">
    <text evidence="9">The sequence shown here is derived from an EMBL/GenBank/DDBJ whole genome shotgun (WGS) entry which is preliminary data.</text>
</comment>
<evidence type="ECO:0000313" key="10">
    <source>
        <dbReference type="EMBL" id="TBT99292.1"/>
    </source>
</evidence>
<evidence type="ECO:0000256" key="4">
    <source>
        <dbReference type="ARBA" id="ARBA00023242"/>
    </source>
</evidence>
<keyword evidence="3 6" id="KW-0175">Coiled coil</keyword>
<comment type="function">
    <text evidence="5">Required for proper homologous chromosome pairing and efficient cross-over and intragenic recombination during meiosis.</text>
</comment>
<dbReference type="STRING" id="148818.A0A4Q9KXB8"/>
<gene>
    <name evidence="10" type="ORF">CWI36_2029p0010</name>
    <name evidence="9" type="ORF">CWI39_2263p0010</name>
</gene>
<dbReference type="Gene3D" id="1.10.10.10">
    <property type="entry name" value="Winged helix-like DNA-binding domain superfamily/Winged helix DNA-binding domain"/>
    <property type="match status" value="1"/>
</dbReference>
<dbReference type="VEuPathDB" id="MicrosporidiaDB:CWI36_2029p0010"/>
<feature type="domain" description="Mnd1 HTH" evidence="7">
    <location>
        <begin position="14"/>
        <end position="73"/>
    </location>
</feature>
<dbReference type="InterPro" id="IPR040661">
    <property type="entry name" value="LZ3wCH"/>
</dbReference>
<dbReference type="InterPro" id="IPR036388">
    <property type="entry name" value="WH-like_DNA-bd_sf"/>
</dbReference>
<proteinExistence type="inferred from homology"/>
<evidence type="ECO:0000313" key="11">
    <source>
        <dbReference type="Proteomes" id="UP000291404"/>
    </source>
</evidence>
<dbReference type="AlphaFoldDB" id="A0A4Q9KXB8"/>
<dbReference type="GO" id="GO:0003690">
    <property type="term" value="F:double-stranded DNA binding"/>
    <property type="evidence" value="ECO:0007669"/>
    <property type="project" value="InterPro"/>
</dbReference>
<dbReference type="Pfam" id="PF18517">
    <property type="entry name" value="LZ3wCH"/>
    <property type="match status" value="1"/>
</dbReference>
<evidence type="ECO:0000313" key="9">
    <source>
        <dbReference type="EMBL" id="TBT98809.1"/>
    </source>
</evidence>
<keyword evidence="4 5" id="KW-0539">Nucleus</keyword>
<dbReference type="InterPro" id="IPR005647">
    <property type="entry name" value="Mnd1"/>
</dbReference>
<dbReference type="Pfam" id="PF03962">
    <property type="entry name" value="Mnd1"/>
    <property type="match status" value="1"/>
</dbReference>
<sequence>MNKRTTQEEKRQKVLDFFKEKKEFFTLKELEKLLPKAKGVVSQKVKEIIQSLVDDDLIKQEKIGISHYFWCFPSDTLHTLELSLSKCENENKKMKEEISQKEKELKKMYKLRQESDIRSDMIVQWNSLKDTVLQQNKEINMFSECDPDLYNKNLNEISLMKESINKITDNIFTLQSYVSDKFNVERVDFNNNFSVDDDMDYV</sequence>
<comment type="subcellular location">
    <subcellularLocation>
        <location evidence="1 5">Nucleus</location>
    </subcellularLocation>
</comment>
<evidence type="ECO:0000256" key="1">
    <source>
        <dbReference type="ARBA" id="ARBA00004123"/>
    </source>
</evidence>
<evidence type="ECO:0000256" key="2">
    <source>
        <dbReference type="ARBA" id="ARBA00005981"/>
    </source>
</evidence>
<dbReference type="GO" id="GO:0005634">
    <property type="term" value="C:nucleus"/>
    <property type="evidence" value="ECO:0007669"/>
    <property type="project" value="UniProtKB-SubCell"/>
</dbReference>
<dbReference type="InterPro" id="IPR040453">
    <property type="entry name" value="Mnd1_HTH"/>
</dbReference>
<comment type="similarity">
    <text evidence="2 5">Belongs to the MND1 family.</text>
</comment>
<evidence type="ECO:0000256" key="6">
    <source>
        <dbReference type="SAM" id="Coils"/>
    </source>
</evidence>
<dbReference type="PIRSF" id="PIRSF026991">
    <property type="entry name" value="Mnd1"/>
    <property type="match status" value="1"/>
</dbReference>
<feature type="domain" description="Leucine zipper with capping helix" evidence="8">
    <location>
        <begin position="157"/>
        <end position="202"/>
    </location>
</feature>
<organism evidence="9 12">
    <name type="scientific">Hamiltosporidium magnivora</name>
    <dbReference type="NCBI Taxonomy" id="148818"/>
    <lineage>
        <taxon>Eukaryota</taxon>
        <taxon>Fungi</taxon>
        <taxon>Fungi incertae sedis</taxon>
        <taxon>Microsporidia</taxon>
        <taxon>Dubosqiidae</taxon>
        <taxon>Hamiltosporidium</taxon>
    </lineage>
</organism>
<dbReference type="GO" id="GO:0007131">
    <property type="term" value="P:reciprocal meiotic recombination"/>
    <property type="evidence" value="ECO:0007669"/>
    <property type="project" value="InterPro"/>
</dbReference>
<reference evidence="11 12" key="1">
    <citation type="submission" date="2017-12" db="EMBL/GenBank/DDBJ databases">
        <authorList>
            <person name="Pombert J.-F."/>
            <person name="Haag K.L."/>
            <person name="Ebert D."/>
        </authorList>
    </citation>
    <scope>NUCLEOTIDE SEQUENCE [LARGE SCALE GENOMIC DNA]</scope>
    <source>
        <strain evidence="10">BE-OM-2</strain>
        <strain evidence="9">IL-BN-2</strain>
    </source>
</reference>
<keyword evidence="11" id="KW-1185">Reference proteome</keyword>
<dbReference type="Proteomes" id="UP000293045">
    <property type="component" value="Unassembled WGS sequence"/>
</dbReference>
<evidence type="ECO:0000256" key="5">
    <source>
        <dbReference type="PIRNR" id="PIRNR026991"/>
    </source>
</evidence>
<name>A0A4Q9KXB8_9MICR</name>
<evidence type="ECO:0000259" key="7">
    <source>
        <dbReference type="Pfam" id="PF03962"/>
    </source>
</evidence>
<dbReference type="EMBL" id="PIXR01002263">
    <property type="protein sequence ID" value="TBT98809.1"/>
    <property type="molecule type" value="Genomic_DNA"/>
</dbReference>
<dbReference type="VEuPathDB" id="MicrosporidiaDB:CWI39_2263p0010"/>
<protein>
    <recommendedName>
        <fullName evidence="5">Meiotic nuclear division protein 1</fullName>
    </recommendedName>
</protein>
<accession>A0A4Q9KXB8</accession>
<dbReference type="Proteomes" id="UP000291404">
    <property type="component" value="Unassembled WGS sequence"/>
</dbReference>
<evidence type="ECO:0000259" key="8">
    <source>
        <dbReference type="Pfam" id="PF18517"/>
    </source>
</evidence>